<evidence type="ECO:0000313" key="2">
    <source>
        <dbReference type="EMBL" id="MBX37318.1"/>
    </source>
</evidence>
<dbReference type="EMBL" id="GGEC01056834">
    <property type="protein sequence ID" value="MBX37318.1"/>
    <property type="molecule type" value="Transcribed_RNA"/>
</dbReference>
<feature type="transmembrane region" description="Helical" evidence="1">
    <location>
        <begin position="6"/>
        <end position="28"/>
    </location>
</feature>
<name>A0A2P2N4D8_RHIMU</name>
<keyword evidence="1" id="KW-1133">Transmembrane helix</keyword>
<protein>
    <submittedName>
        <fullName evidence="2">Uncharacterized protein</fullName>
    </submittedName>
</protein>
<keyword evidence="1" id="KW-0812">Transmembrane</keyword>
<dbReference type="AlphaFoldDB" id="A0A2P2N4D8"/>
<keyword evidence="1" id="KW-0472">Membrane</keyword>
<proteinExistence type="predicted"/>
<accession>A0A2P2N4D8</accession>
<organism evidence="2">
    <name type="scientific">Rhizophora mucronata</name>
    <name type="common">Asiatic mangrove</name>
    <dbReference type="NCBI Taxonomy" id="61149"/>
    <lineage>
        <taxon>Eukaryota</taxon>
        <taxon>Viridiplantae</taxon>
        <taxon>Streptophyta</taxon>
        <taxon>Embryophyta</taxon>
        <taxon>Tracheophyta</taxon>
        <taxon>Spermatophyta</taxon>
        <taxon>Magnoliopsida</taxon>
        <taxon>eudicotyledons</taxon>
        <taxon>Gunneridae</taxon>
        <taxon>Pentapetalae</taxon>
        <taxon>rosids</taxon>
        <taxon>fabids</taxon>
        <taxon>Malpighiales</taxon>
        <taxon>Rhizophoraceae</taxon>
        <taxon>Rhizophora</taxon>
    </lineage>
</organism>
<sequence length="43" mass="4963">MLVFVESLCFCVVLDTISAVSTLFFFIAKDQRKCMLKIDQIMD</sequence>
<reference evidence="2" key="1">
    <citation type="submission" date="2018-02" db="EMBL/GenBank/DDBJ databases">
        <title>Rhizophora mucronata_Transcriptome.</title>
        <authorList>
            <person name="Meera S.P."/>
            <person name="Sreeshan A."/>
            <person name="Augustine A."/>
        </authorList>
    </citation>
    <scope>NUCLEOTIDE SEQUENCE</scope>
    <source>
        <tissue evidence="2">Leaf</tissue>
    </source>
</reference>
<evidence type="ECO:0000256" key="1">
    <source>
        <dbReference type="SAM" id="Phobius"/>
    </source>
</evidence>